<dbReference type="RefSeq" id="WP_105305119.1">
    <property type="nucleotide sequence ID" value="NZ_VUMN01000070.1"/>
</dbReference>
<feature type="coiled-coil region" evidence="1">
    <location>
        <begin position="67"/>
        <end position="111"/>
    </location>
</feature>
<evidence type="ECO:0000256" key="2">
    <source>
        <dbReference type="SAM" id="MobiDB-lite"/>
    </source>
</evidence>
<evidence type="ECO:0000313" key="4">
    <source>
        <dbReference type="Proteomes" id="UP000461880"/>
    </source>
</evidence>
<comment type="caution">
    <text evidence="3">The sequence shown here is derived from an EMBL/GenBank/DDBJ whole genome shotgun (WGS) entry which is preliminary data.</text>
</comment>
<gene>
    <name evidence="3" type="ORF">FYJ51_13290</name>
</gene>
<keyword evidence="1" id="KW-0175">Coiled coil</keyword>
<sequence>MAQIRQYHKDTDTTYVYESESYWDPEKKQSRSRRRVIGKIDPATGEIIPTGKRGRKPKEVPAVTAASADQEELKKQYEEKCRENKELQLQLAECEEKLRSLQKTNDRLLYALKQTDSLAERIRTASSDLLK</sequence>
<proteinExistence type="predicted"/>
<organism evidence="3 4">
    <name type="scientific">Stecheria intestinalis</name>
    <dbReference type="NCBI Taxonomy" id="2606630"/>
    <lineage>
        <taxon>Bacteria</taxon>
        <taxon>Bacillati</taxon>
        <taxon>Bacillota</taxon>
        <taxon>Erysipelotrichia</taxon>
        <taxon>Erysipelotrichales</taxon>
        <taxon>Erysipelotrichaceae</taxon>
        <taxon>Stecheria</taxon>
    </lineage>
</organism>
<evidence type="ECO:0000256" key="1">
    <source>
        <dbReference type="SAM" id="Coils"/>
    </source>
</evidence>
<protein>
    <submittedName>
        <fullName evidence="3">Uncharacterized protein</fullName>
    </submittedName>
</protein>
<accession>A0A7X2NUS1</accession>
<dbReference type="Proteomes" id="UP000461880">
    <property type="component" value="Unassembled WGS sequence"/>
</dbReference>
<evidence type="ECO:0000313" key="3">
    <source>
        <dbReference type="EMBL" id="MSS59865.1"/>
    </source>
</evidence>
<name>A0A7X2NUS1_9FIRM</name>
<keyword evidence="4" id="KW-1185">Reference proteome</keyword>
<feature type="region of interest" description="Disordered" evidence="2">
    <location>
        <begin position="20"/>
        <end position="67"/>
    </location>
</feature>
<dbReference type="EMBL" id="VUMN01000070">
    <property type="protein sequence ID" value="MSS59865.1"/>
    <property type="molecule type" value="Genomic_DNA"/>
</dbReference>
<dbReference type="AlphaFoldDB" id="A0A7X2NUS1"/>
<reference evidence="3 4" key="1">
    <citation type="submission" date="2019-08" db="EMBL/GenBank/DDBJ databases">
        <title>In-depth cultivation of the pig gut microbiome towards novel bacterial diversity and tailored functional studies.</title>
        <authorList>
            <person name="Wylensek D."/>
            <person name="Hitch T.C.A."/>
            <person name="Clavel T."/>
        </authorList>
    </citation>
    <scope>NUCLEOTIDE SEQUENCE [LARGE SCALE GENOMIC DNA]</scope>
    <source>
        <strain evidence="3 4">Oil+RF-744-GAM-WT-6</strain>
    </source>
</reference>